<evidence type="ECO:0000256" key="2">
    <source>
        <dbReference type="ARBA" id="ARBA00011915"/>
    </source>
</evidence>
<accession>A0A3S2TKK0</accession>
<organism evidence="5 6">
    <name type="scientific">Rubrivivax albus</name>
    <dbReference type="NCBI Taxonomy" id="2499835"/>
    <lineage>
        <taxon>Bacteria</taxon>
        <taxon>Pseudomonadati</taxon>
        <taxon>Pseudomonadota</taxon>
        <taxon>Betaproteobacteria</taxon>
        <taxon>Burkholderiales</taxon>
        <taxon>Sphaerotilaceae</taxon>
        <taxon>Rubrivivax</taxon>
    </lineage>
</organism>
<dbReference type="GO" id="GO:0003860">
    <property type="term" value="F:3-hydroxyisobutyryl-CoA hydrolase activity"/>
    <property type="evidence" value="ECO:0007669"/>
    <property type="project" value="UniProtKB-EC"/>
</dbReference>
<dbReference type="InterPro" id="IPR032259">
    <property type="entry name" value="HIBYL-CoA-H"/>
</dbReference>
<dbReference type="PANTHER" id="PTHR43176:SF3">
    <property type="entry name" value="3-HYDROXYISOBUTYRYL-COA HYDROLASE, MITOCHONDRIAL"/>
    <property type="match status" value="1"/>
</dbReference>
<evidence type="ECO:0000259" key="4">
    <source>
        <dbReference type="Pfam" id="PF16113"/>
    </source>
</evidence>
<dbReference type="NCBIfam" id="NF004127">
    <property type="entry name" value="PRK05617.1"/>
    <property type="match status" value="1"/>
</dbReference>
<dbReference type="GO" id="GO:0016853">
    <property type="term" value="F:isomerase activity"/>
    <property type="evidence" value="ECO:0007669"/>
    <property type="project" value="UniProtKB-KW"/>
</dbReference>
<dbReference type="GO" id="GO:0006574">
    <property type="term" value="P:L-valine catabolic process"/>
    <property type="evidence" value="ECO:0007669"/>
    <property type="project" value="TreeGrafter"/>
</dbReference>
<dbReference type="AlphaFoldDB" id="A0A3S2TKK0"/>
<dbReference type="Pfam" id="PF16113">
    <property type="entry name" value="ECH_2"/>
    <property type="match status" value="1"/>
</dbReference>
<dbReference type="PANTHER" id="PTHR43176">
    <property type="entry name" value="3-HYDROXYISOBUTYRYL-COA HYDROLASE-RELATED"/>
    <property type="match status" value="1"/>
</dbReference>
<comment type="catalytic activity">
    <reaction evidence="1">
        <text>3-hydroxy-2-methylpropanoyl-CoA + H2O = 3-hydroxy-2-methylpropanoate + CoA + H(+)</text>
        <dbReference type="Rhea" id="RHEA:20888"/>
        <dbReference type="ChEBI" id="CHEBI:11805"/>
        <dbReference type="ChEBI" id="CHEBI:15377"/>
        <dbReference type="ChEBI" id="CHEBI:15378"/>
        <dbReference type="ChEBI" id="CHEBI:57287"/>
        <dbReference type="ChEBI" id="CHEBI:57340"/>
        <dbReference type="EC" id="3.1.2.4"/>
    </reaction>
</comment>
<keyword evidence="3" id="KW-0378">Hydrolase</keyword>
<sequence>MPGFAESTTPMTDATPDITHHRQGRAGFIVLNRPQALNALTLPMIRGLQAALDAHVADPAVQVIVVHASAPRAFCAGGDMRRIRELSLEGRIDEAMTFFREEYALNLAIATCPKPYVAWMDGIVMGGGLGLSVHGRHRLVTERSVLAMPETAIGFFPDVGGSYFLPRLPMNAGRWVGLTGTRLNGDEATVLGLGSQRLDSADQAALFAALADDDAPVPAVIDRFARPVDDAGIRARFARRGQWFDGADIAAIDANLAAAAETDADAATLLATLRSMSPYAMRTSLALLERGRGHTLPQALDDELVLTEAVIQHPDFIEGVRAVLVDKDRQPRWQPA</sequence>
<dbReference type="InterPro" id="IPR045004">
    <property type="entry name" value="ECH_dom"/>
</dbReference>
<evidence type="ECO:0000256" key="1">
    <source>
        <dbReference type="ARBA" id="ARBA00001709"/>
    </source>
</evidence>
<dbReference type="EMBL" id="SACT01000008">
    <property type="protein sequence ID" value="RVT49403.1"/>
    <property type="molecule type" value="Genomic_DNA"/>
</dbReference>
<name>A0A3S2TKK0_9BURK</name>
<protein>
    <recommendedName>
        <fullName evidence="2">3-hydroxyisobutyryl-CoA hydrolase</fullName>
        <ecNumber evidence="2">3.1.2.4</ecNumber>
    </recommendedName>
</protein>
<dbReference type="SUPFAM" id="SSF52096">
    <property type="entry name" value="ClpP/crotonase"/>
    <property type="match status" value="1"/>
</dbReference>
<dbReference type="Gene3D" id="3.90.226.10">
    <property type="entry name" value="2-enoyl-CoA Hydratase, Chain A, domain 1"/>
    <property type="match status" value="1"/>
</dbReference>
<feature type="domain" description="Enoyl-CoA hydratase/isomerase" evidence="4">
    <location>
        <begin position="27"/>
        <end position="336"/>
    </location>
</feature>
<keyword evidence="6" id="KW-1185">Reference proteome</keyword>
<keyword evidence="5" id="KW-0413">Isomerase</keyword>
<evidence type="ECO:0000313" key="6">
    <source>
        <dbReference type="Proteomes" id="UP000288178"/>
    </source>
</evidence>
<proteinExistence type="predicted"/>
<comment type="caution">
    <text evidence="5">The sequence shown here is derived from an EMBL/GenBank/DDBJ whole genome shotgun (WGS) entry which is preliminary data.</text>
</comment>
<reference evidence="5 6" key="1">
    <citation type="submission" date="2019-01" db="EMBL/GenBank/DDBJ databases">
        <authorList>
            <person name="Chen W.-M."/>
        </authorList>
    </citation>
    <scope>NUCLEOTIDE SEQUENCE [LARGE SCALE GENOMIC DNA]</scope>
    <source>
        <strain evidence="5 6">ICH-3</strain>
    </source>
</reference>
<dbReference type="EC" id="3.1.2.4" evidence="2"/>
<dbReference type="CDD" id="cd06558">
    <property type="entry name" value="crotonase-like"/>
    <property type="match status" value="1"/>
</dbReference>
<evidence type="ECO:0000256" key="3">
    <source>
        <dbReference type="ARBA" id="ARBA00022801"/>
    </source>
</evidence>
<gene>
    <name evidence="5" type="ORF">ENE75_20230</name>
</gene>
<evidence type="ECO:0000313" key="5">
    <source>
        <dbReference type="EMBL" id="RVT49403.1"/>
    </source>
</evidence>
<dbReference type="Proteomes" id="UP000288178">
    <property type="component" value="Unassembled WGS sequence"/>
</dbReference>
<dbReference type="InterPro" id="IPR029045">
    <property type="entry name" value="ClpP/crotonase-like_dom_sf"/>
</dbReference>